<dbReference type="Proteomes" id="UP000271098">
    <property type="component" value="Unassembled WGS sequence"/>
</dbReference>
<dbReference type="EMBL" id="UYRT01002265">
    <property type="protein sequence ID" value="VDK30861.1"/>
    <property type="molecule type" value="Genomic_DNA"/>
</dbReference>
<dbReference type="WBParaSite" id="GPUH_0000175601-mRNA-1">
    <property type="protein sequence ID" value="GPUH_0000175601-mRNA-1"/>
    <property type="gene ID" value="GPUH_0000175601"/>
</dbReference>
<dbReference type="AlphaFoldDB" id="A0A183CZ61"/>
<proteinExistence type="predicted"/>
<sequence>MTGMFGVHHVRGVAGSGYSVVAVLQLTPHPRYQQHQQQQQQHQQQQQPEIAPFSNPPIYGGYASSNIYASQDIAWPRCKVKSLGWLSPFERQGLVVADALMAFRGWFVHALRLSARNCWCRAFHETENSKLLAELCYVYCMAGPW</sequence>
<accession>A0A183CZ61</accession>
<evidence type="ECO:0000313" key="3">
    <source>
        <dbReference type="WBParaSite" id="GPUH_0000175601-mRNA-1"/>
    </source>
</evidence>
<gene>
    <name evidence="1" type="ORF">GPUH_LOCUS1752</name>
</gene>
<name>A0A183CZ61_9BILA</name>
<keyword evidence="2" id="KW-1185">Reference proteome</keyword>
<protein>
    <submittedName>
        <fullName evidence="1 3">Uncharacterized protein</fullName>
    </submittedName>
</protein>
<evidence type="ECO:0000313" key="1">
    <source>
        <dbReference type="EMBL" id="VDK30861.1"/>
    </source>
</evidence>
<organism evidence="3">
    <name type="scientific">Gongylonema pulchrum</name>
    <dbReference type="NCBI Taxonomy" id="637853"/>
    <lineage>
        <taxon>Eukaryota</taxon>
        <taxon>Metazoa</taxon>
        <taxon>Ecdysozoa</taxon>
        <taxon>Nematoda</taxon>
        <taxon>Chromadorea</taxon>
        <taxon>Rhabditida</taxon>
        <taxon>Spirurina</taxon>
        <taxon>Spiruromorpha</taxon>
        <taxon>Spiruroidea</taxon>
        <taxon>Gongylonematidae</taxon>
        <taxon>Gongylonema</taxon>
    </lineage>
</organism>
<reference evidence="3" key="1">
    <citation type="submission" date="2016-06" db="UniProtKB">
        <authorList>
            <consortium name="WormBaseParasite"/>
        </authorList>
    </citation>
    <scope>IDENTIFICATION</scope>
</reference>
<reference evidence="1 2" key="2">
    <citation type="submission" date="2018-11" db="EMBL/GenBank/DDBJ databases">
        <authorList>
            <consortium name="Pathogen Informatics"/>
        </authorList>
    </citation>
    <scope>NUCLEOTIDE SEQUENCE [LARGE SCALE GENOMIC DNA]</scope>
</reference>
<evidence type="ECO:0000313" key="2">
    <source>
        <dbReference type="Proteomes" id="UP000271098"/>
    </source>
</evidence>